<dbReference type="InterPro" id="IPR004114">
    <property type="entry name" value="THUMP_dom"/>
</dbReference>
<feature type="domain" description="THUMP" evidence="3">
    <location>
        <begin position="45"/>
        <end position="156"/>
    </location>
</feature>
<dbReference type="SUPFAM" id="SSF53335">
    <property type="entry name" value="S-adenosyl-L-methionine-dependent methyltransferases"/>
    <property type="match status" value="1"/>
</dbReference>
<dbReference type="PROSITE" id="PS00092">
    <property type="entry name" value="N6_MTASE"/>
    <property type="match status" value="1"/>
</dbReference>
<dbReference type="InterPro" id="IPR053943">
    <property type="entry name" value="RlmKL-like_Mtase_CS"/>
</dbReference>
<name>A0A5J4RMB6_9ZZZZ</name>
<dbReference type="PROSITE" id="PS51165">
    <property type="entry name" value="THUMP"/>
    <property type="match status" value="1"/>
</dbReference>
<dbReference type="Pfam" id="PF22020">
    <property type="entry name" value="RlmL_1st"/>
    <property type="match status" value="1"/>
</dbReference>
<evidence type="ECO:0000259" key="3">
    <source>
        <dbReference type="PROSITE" id="PS51165"/>
    </source>
</evidence>
<evidence type="ECO:0000313" key="4">
    <source>
        <dbReference type="EMBL" id="KAA6334001.1"/>
    </source>
</evidence>
<dbReference type="Gene3D" id="3.40.50.150">
    <property type="entry name" value="Vaccinia Virus protein VP39"/>
    <property type="match status" value="1"/>
</dbReference>
<dbReference type="EMBL" id="SNRY01001047">
    <property type="protein sequence ID" value="KAA6334001.1"/>
    <property type="molecule type" value="Genomic_DNA"/>
</dbReference>
<dbReference type="Gene3D" id="3.30.2130.30">
    <property type="match status" value="1"/>
</dbReference>
<dbReference type="InterPro" id="IPR000241">
    <property type="entry name" value="RlmKL-like_Mtase"/>
</dbReference>
<dbReference type="GO" id="GO:0070043">
    <property type="term" value="F:rRNA (guanine-N7-)-methyltransferase activity"/>
    <property type="evidence" value="ECO:0007669"/>
    <property type="project" value="TreeGrafter"/>
</dbReference>
<dbReference type="SMART" id="SM00981">
    <property type="entry name" value="THUMP"/>
    <property type="match status" value="1"/>
</dbReference>
<evidence type="ECO:0000256" key="2">
    <source>
        <dbReference type="ARBA" id="ARBA00022679"/>
    </source>
</evidence>
<dbReference type="PROSITE" id="PS01261">
    <property type="entry name" value="UPF0020"/>
    <property type="match status" value="1"/>
</dbReference>
<dbReference type="GO" id="GO:0003723">
    <property type="term" value="F:RNA binding"/>
    <property type="evidence" value="ECO:0007669"/>
    <property type="project" value="InterPro"/>
</dbReference>
<keyword evidence="2 4" id="KW-0808">Transferase</keyword>
<dbReference type="Pfam" id="PF02926">
    <property type="entry name" value="THUMP"/>
    <property type="match status" value="1"/>
</dbReference>
<accession>A0A5J4RMB6</accession>
<comment type="caution">
    <text evidence="4">The sequence shown here is derived from an EMBL/GenBank/DDBJ whole genome shotgun (WGS) entry which is preliminary data.</text>
</comment>
<gene>
    <name evidence="4" type="ORF">EZS27_017646</name>
</gene>
<dbReference type="PRINTS" id="PR00507">
    <property type="entry name" value="N12N6MTFRASE"/>
</dbReference>
<dbReference type="Pfam" id="PF01170">
    <property type="entry name" value="UPF0020"/>
    <property type="match status" value="1"/>
</dbReference>
<organism evidence="4">
    <name type="scientific">termite gut metagenome</name>
    <dbReference type="NCBI Taxonomy" id="433724"/>
    <lineage>
        <taxon>unclassified sequences</taxon>
        <taxon>metagenomes</taxon>
        <taxon>organismal metagenomes</taxon>
    </lineage>
</organism>
<sequence length="385" mass="44377">MKQFKMIAKTFQGLENILAGELTALGANDIEIGRRMVSFSGDKQMMYKANFCLRTAIRILKPIKQFTAKDADEVYKYVRAIKWEEFLDIKKSFAIDAVVFSEEFRHSKFVSYKVKDAIVDYFREKTGERPSVRINNPDMLLNIHIAQTHCTLSLDSSGESLHRRGYRQEAVEAPLNEVLAAGMILMTGWQGECDLIDPMCGSGTILIEATLIANNIAPGVFRKGFAFEKWVDFDKDMFEAIYNDDDDREREFKHKIYGYDNNQKAIDIASRNVKAAGFSKNIILKLQPFQQFEQPENKSIIITNPPYGERISAYNLLDLYKAIGERLKHAFCGNEAWILSYREECFNQIGLKPNIKIPLYNGSLECEFRKYRIFGGKYKEYIRNN</sequence>
<proteinExistence type="predicted"/>
<dbReference type="InterPro" id="IPR002052">
    <property type="entry name" value="DNA_methylase_N6_adenine_CS"/>
</dbReference>
<evidence type="ECO:0000256" key="1">
    <source>
        <dbReference type="ARBA" id="ARBA00022603"/>
    </source>
</evidence>
<dbReference type="CDD" id="cd11715">
    <property type="entry name" value="THUMP_AdoMetMT"/>
    <property type="match status" value="1"/>
</dbReference>
<dbReference type="PANTHER" id="PTHR47313">
    <property type="entry name" value="RIBOSOMAL RNA LARGE SUBUNIT METHYLTRANSFERASE K/L"/>
    <property type="match status" value="1"/>
</dbReference>
<dbReference type="AlphaFoldDB" id="A0A5J4RMB6"/>
<dbReference type="SUPFAM" id="SSF143437">
    <property type="entry name" value="THUMP domain-like"/>
    <property type="match status" value="1"/>
</dbReference>
<dbReference type="GO" id="GO:0008990">
    <property type="term" value="F:rRNA (guanine-N2-)-methyltransferase activity"/>
    <property type="evidence" value="ECO:0007669"/>
    <property type="project" value="TreeGrafter"/>
</dbReference>
<keyword evidence="1 4" id="KW-0489">Methyltransferase</keyword>
<protein>
    <submittedName>
        <fullName evidence="4">Ribosomal RNA large subunit methyltransferase K/L</fullName>
    </submittedName>
</protein>
<dbReference type="PANTHER" id="PTHR47313:SF1">
    <property type="entry name" value="RIBOSOMAL RNA LARGE SUBUNIT METHYLTRANSFERASE K_L"/>
    <property type="match status" value="1"/>
</dbReference>
<reference evidence="4" key="1">
    <citation type="submission" date="2019-03" db="EMBL/GenBank/DDBJ databases">
        <title>Single cell metagenomics reveals metabolic interactions within the superorganism composed of flagellate Streblomastix strix and complex community of Bacteroidetes bacteria on its surface.</title>
        <authorList>
            <person name="Treitli S.C."/>
            <person name="Kolisko M."/>
            <person name="Husnik F."/>
            <person name="Keeling P."/>
            <person name="Hampl V."/>
        </authorList>
    </citation>
    <scope>NUCLEOTIDE SEQUENCE</scope>
    <source>
        <strain evidence="4">STM</strain>
    </source>
</reference>
<dbReference type="InterPro" id="IPR054170">
    <property type="entry name" value="RlmL_1st"/>
</dbReference>
<dbReference type="InterPro" id="IPR029063">
    <property type="entry name" value="SAM-dependent_MTases_sf"/>
</dbReference>